<reference evidence="3 4" key="2">
    <citation type="journal article" date="2016" name="Infect. Immun.">
        <title>Helicobacter saguini, a Novel Helicobacter Isolated from Cotton-Top Tamarins with Ulcerative Colitis, Has Proinflammatory Properties and Induces Typhlocolitis and Dysplasia in Gnotobiotic IL-10-/- Mice.</title>
        <authorList>
            <person name="Shen Z."/>
            <person name="Mannion A."/>
            <person name="Whary M.T."/>
            <person name="Muthupalani S."/>
            <person name="Sheh A."/>
            <person name="Feng Y."/>
            <person name="Gong G."/>
            <person name="Vandamme P."/>
            <person name="Holcombe H.R."/>
            <person name="Paster B.J."/>
            <person name="Fox J.G."/>
        </authorList>
    </citation>
    <scope>NUCLEOTIDE SEQUENCE [LARGE SCALE GENOMIC DNA]</scope>
    <source>
        <strain evidence="3 4">MIT 97-6194</strain>
    </source>
</reference>
<dbReference type="InterPro" id="IPR025877">
    <property type="entry name" value="MobA-like_NTP_Trfase"/>
</dbReference>
<evidence type="ECO:0000313" key="3">
    <source>
        <dbReference type="EMBL" id="TLD95342.1"/>
    </source>
</evidence>
<comment type="caution">
    <text evidence="3">The sequence shown here is derived from an EMBL/GenBank/DDBJ whole genome shotgun (WGS) entry which is preliminary data.</text>
</comment>
<dbReference type="Proteomes" id="UP000029714">
    <property type="component" value="Unassembled WGS sequence"/>
</dbReference>
<organism evidence="3 4">
    <name type="scientific">Helicobacter saguini</name>
    <dbReference type="NCBI Taxonomy" id="1548018"/>
    <lineage>
        <taxon>Bacteria</taxon>
        <taxon>Pseudomonadati</taxon>
        <taxon>Campylobacterota</taxon>
        <taxon>Epsilonproteobacteria</taxon>
        <taxon>Campylobacterales</taxon>
        <taxon>Helicobacteraceae</taxon>
        <taxon>Helicobacter</taxon>
    </lineage>
</organism>
<dbReference type="EMBL" id="JRMP02000003">
    <property type="protein sequence ID" value="TLD95342.1"/>
    <property type="molecule type" value="Genomic_DNA"/>
</dbReference>
<protein>
    <submittedName>
        <fullName evidence="2">NTP transferase domain-containing protein</fullName>
    </submittedName>
</protein>
<dbReference type="AlphaFoldDB" id="A0A347VPV1"/>
<dbReference type="Proteomes" id="UP000477070">
    <property type="component" value="Unassembled WGS sequence"/>
</dbReference>
<dbReference type="EMBL" id="QBIU01000002">
    <property type="protein sequence ID" value="MWV70403.1"/>
    <property type="molecule type" value="Genomic_DNA"/>
</dbReference>
<dbReference type="STRING" id="1548018.LS64_10605"/>
<evidence type="ECO:0000313" key="4">
    <source>
        <dbReference type="Proteomes" id="UP000029714"/>
    </source>
</evidence>
<reference evidence="3" key="3">
    <citation type="submission" date="2018-04" db="EMBL/GenBank/DDBJ databases">
        <authorList>
            <person name="Sheh A."/>
            <person name="Shen Z."/>
            <person name="Mannion A.J."/>
            <person name="Fox J.G."/>
        </authorList>
    </citation>
    <scope>NUCLEOTIDE SEQUENCE</scope>
    <source>
        <strain evidence="3">MIT 97-6194</strain>
    </source>
</reference>
<keyword evidence="2" id="KW-0808">Transferase</keyword>
<keyword evidence="4" id="KW-1185">Reference proteome</keyword>
<reference evidence="2 5" key="4">
    <citation type="submission" date="2019-12" db="EMBL/GenBank/DDBJ databases">
        <title>Multi-Generational Helicobacter saguini Isolates.</title>
        <authorList>
            <person name="Mannion A."/>
            <person name="Shen Z."/>
            <person name="Fox J.G."/>
        </authorList>
    </citation>
    <scope>NUCLEOTIDE SEQUENCE [LARGE SCALE GENOMIC DNA]</scope>
    <source>
        <strain evidence="2">16-048</strain>
        <strain evidence="5">16-048 (F4)</strain>
    </source>
</reference>
<dbReference type="OrthoDB" id="9802561at2"/>
<feature type="domain" description="MobA-like NTP transferase" evidence="1">
    <location>
        <begin position="8"/>
        <end position="131"/>
    </location>
</feature>
<dbReference type="GO" id="GO:0016779">
    <property type="term" value="F:nucleotidyltransferase activity"/>
    <property type="evidence" value="ECO:0007669"/>
    <property type="project" value="UniProtKB-ARBA"/>
</dbReference>
<dbReference type="Pfam" id="PF12804">
    <property type="entry name" value="NTP_transf_3"/>
    <property type="match status" value="1"/>
</dbReference>
<name>A0A347VPV1_9HELI</name>
<proteinExistence type="predicted"/>
<sequence length="210" mass="23715">MSSVKSVVISCAGIGSRLGLAKTKALINIKGKSLIAWQLESLQDMQDIRIVVGYQAKDVIDEVSKIRKDVIFVYNHNYFDTKTAASYYLGAKDGNEYAIELDGDLLVHRDDMAMLLKQDGEWIAYANKQSSDGILCDINAKGEVISFGNKNAPFEWTGPCCLRKDRIKFLTSNVYNQLESYLPMRGIKIRACDIDTYEDYAKALEFIKEW</sequence>
<dbReference type="RefSeq" id="WP_034572949.1">
    <property type="nucleotide sequence ID" value="NZ_JRMP02000003.1"/>
</dbReference>
<evidence type="ECO:0000313" key="2">
    <source>
        <dbReference type="EMBL" id="MWV70403.1"/>
    </source>
</evidence>
<dbReference type="Gene3D" id="3.90.550.10">
    <property type="entry name" value="Spore Coat Polysaccharide Biosynthesis Protein SpsA, Chain A"/>
    <property type="match status" value="1"/>
</dbReference>
<evidence type="ECO:0000313" key="5">
    <source>
        <dbReference type="Proteomes" id="UP000477070"/>
    </source>
</evidence>
<evidence type="ECO:0000259" key="1">
    <source>
        <dbReference type="Pfam" id="PF12804"/>
    </source>
</evidence>
<gene>
    <name evidence="2" type="ORF">DCO61_10460</name>
    <name evidence="3" type="ORF">LS64_003105</name>
</gene>
<accession>A0A347VPV1</accession>
<reference evidence="3 4" key="1">
    <citation type="journal article" date="2014" name="Genome Announc.">
        <title>Draft genome sequences of eight enterohepatic helicobacter species isolated from both laboratory and wild rodents.</title>
        <authorList>
            <person name="Sheh A."/>
            <person name="Shen Z."/>
            <person name="Fox J.G."/>
        </authorList>
    </citation>
    <scope>NUCLEOTIDE SEQUENCE [LARGE SCALE GENOMIC DNA]</scope>
    <source>
        <strain evidence="3 4">MIT 97-6194</strain>
    </source>
</reference>
<dbReference type="SUPFAM" id="SSF53448">
    <property type="entry name" value="Nucleotide-diphospho-sugar transferases"/>
    <property type="match status" value="1"/>
</dbReference>
<dbReference type="InterPro" id="IPR029044">
    <property type="entry name" value="Nucleotide-diphossugar_trans"/>
</dbReference>